<dbReference type="InterPro" id="IPR039424">
    <property type="entry name" value="SBP_5"/>
</dbReference>
<sequence length="574" mass="61700">MPRDSSVNRRSFLKAAGGAAAAATLAGCAADPDETTSGSDGGAGDGGSNATDGGDGSDGGSGGDVLTYARGNDSGTLDPQNTTSGEDVKVTNQLYDQLIMFKPGETSLRKGLATDWSLDGTTTTLTLREGVTFHNGEEFTAADVVATYNRFVNPDYEHYPGDDYTSAYGPFTLGNWIEEVTTDGEYKVTMQMTQKYAPFLRNLAMFAASILSKKAIEEKGTDLKSEPVGTGPFQFEGWDTSNQRIRLSANDDYWGDAPQVGEVVFTAVAQNSTRAQTLDSGGADIIDGIGAQASKVVSNSSNAELVEKAGINVGYMAFNMAKVEEFQDKKVRQAISYAIDTKAIVDTIYKGIAEQASQPIPSNVMGYNDDLSPYGQDLDKAQSLLEEAGYGDGFSFELATFKNPRAYNPSPIQAAQTVKSNLQEVGIEVSINQQSFNPFLDYTSAGKHDACFLGWMTDNADPDNFFYALLHPGISTDDVPDGQDYVGFDTEDFNTLNVAAWANTDYMTLVEDAQTTYDEATRKEKYNQAAQLAHDEAPWVFIDHAKELRGVANGVEGFTLAPISGPFLNLVSLN</sequence>
<dbReference type="GO" id="GO:0043190">
    <property type="term" value="C:ATP-binding cassette (ABC) transporter complex"/>
    <property type="evidence" value="ECO:0007669"/>
    <property type="project" value="InterPro"/>
</dbReference>
<organism evidence="6 7">
    <name type="scientific">Halogranum rubrum</name>
    <dbReference type="NCBI Taxonomy" id="553466"/>
    <lineage>
        <taxon>Archaea</taxon>
        <taxon>Methanobacteriati</taxon>
        <taxon>Methanobacteriota</taxon>
        <taxon>Stenosarchaea group</taxon>
        <taxon>Halobacteria</taxon>
        <taxon>Halobacteriales</taxon>
        <taxon>Haloferacaceae</taxon>
    </lineage>
</organism>
<evidence type="ECO:0000256" key="2">
    <source>
        <dbReference type="ARBA" id="ARBA00022448"/>
    </source>
</evidence>
<dbReference type="Gene3D" id="3.40.190.10">
    <property type="entry name" value="Periplasmic binding protein-like II"/>
    <property type="match status" value="1"/>
</dbReference>
<dbReference type="RefSeq" id="WP_089864196.1">
    <property type="nucleotide sequence ID" value="NZ_FOTC01000001.1"/>
</dbReference>
<name>A0A1I4APR9_9EURY</name>
<dbReference type="Gene3D" id="3.10.105.10">
    <property type="entry name" value="Dipeptide-binding Protein, Domain 3"/>
    <property type="match status" value="1"/>
</dbReference>
<feature type="region of interest" description="Disordered" evidence="4">
    <location>
        <begin position="29"/>
        <end position="88"/>
    </location>
</feature>
<dbReference type="Pfam" id="PF00496">
    <property type="entry name" value="SBP_bac_5"/>
    <property type="match status" value="1"/>
</dbReference>
<evidence type="ECO:0000256" key="3">
    <source>
        <dbReference type="ARBA" id="ARBA00022729"/>
    </source>
</evidence>
<feature type="domain" description="Solute-binding protein family 5" evidence="5">
    <location>
        <begin position="110"/>
        <end position="474"/>
    </location>
</feature>
<feature type="compositionally biased region" description="Polar residues" evidence="4">
    <location>
        <begin position="73"/>
        <end position="88"/>
    </location>
</feature>
<comment type="similarity">
    <text evidence="1">Belongs to the bacterial solute-binding protein 5 family.</text>
</comment>
<feature type="compositionally biased region" description="Low complexity" evidence="4">
    <location>
        <begin position="29"/>
        <end position="38"/>
    </location>
</feature>
<dbReference type="InterPro" id="IPR019546">
    <property type="entry name" value="TAT_signal_bac_arc"/>
</dbReference>
<evidence type="ECO:0000313" key="7">
    <source>
        <dbReference type="Proteomes" id="UP000199607"/>
    </source>
</evidence>
<dbReference type="GO" id="GO:0042597">
    <property type="term" value="C:periplasmic space"/>
    <property type="evidence" value="ECO:0007669"/>
    <property type="project" value="UniProtKB-ARBA"/>
</dbReference>
<feature type="compositionally biased region" description="Gly residues" evidence="4">
    <location>
        <begin position="39"/>
        <end position="63"/>
    </location>
</feature>
<dbReference type="InterPro" id="IPR000914">
    <property type="entry name" value="SBP_5_dom"/>
</dbReference>
<evidence type="ECO:0000256" key="1">
    <source>
        <dbReference type="ARBA" id="ARBA00005695"/>
    </source>
</evidence>
<dbReference type="AlphaFoldDB" id="A0A1I4APR9"/>
<dbReference type="Proteomes" id="UP000199607">
    <property type="component" value="Unassembled WGS sequence"/>
</dbReference>
<evidence type="ECO:0000259" key="5">
    <source>
        <dbReference type="Pfam" id="PF00496"/>
    </source>
</evidence>
<protein>
    <submittedName>
        <fullName evidence="6">Peptide/nickel transport system substrate-binding protein</fullName>
    </submittedName>
</protein>
<gene>
    <name evidence="6" type="ORF">SAMN04487950_0027</name>
</gene>
<dbReference type="GO" id="GO:1904680">
    <property type="term" value="F:peptide transmembrane transporter activity"/>
    <property type="evidence" value="ECO:0007669"/>
    <property type="project" value="TreeGrafter"/>
</dbReference>
<dbReference type="PROSITE" id="PS51257">
    <property type="entry name" value="PROKAR_LIPOPROTEIN"/>
    <property type="match status" value="1"/>
</dbReference>
<dbReference type="PROSITE" id="PS51318">
    <property type="entry name" value="TAT"/>
    <property type="match status" value="1"/>
</dbReference>
<dbReference type="PANTHER" id="PTHR30290:SF9">
    <property type="entry name" value="OLIGOPEPTIDE-BINDING PROTEIN APPA"/>
    <property type="match status" value="1"/>
</dbReference>
<dbReference type="PIRSF" id="PIRSF002741">
    <property type="entry name" value="MppA"/>
    <property type="match status" value="1"/>
</dbReference>
<keyword evidence="2" id="KW-0813">Transport</keyword>
<reference evidence="7" key="1">
    <citation type="submission" date="2016-10" db="EMBL/GenBank/DDBJ databases">
        <authorList>
            <person name="Varghese N."/>
            <person name="Submissions S."/>
        </authorList>
    </citation>
    <scope>NUCLEOTIDE SEQUENCE [LARGE SCALE GENOMIC DNA]</scope>
    <source>
        <strain evidence="7">CGMCC 1.7738</strain>
    </source>
</reference>
<evidence type="ECO:0000256" key="4">
    <source>
        <dbReference type="SAM" id="MobiDB-lite"/>
    </source>
</evidence>
<dbReference type="GO" id="GO:0015833">
    <property type="term" value="P:peptide transport"/>
    <property type="evidence" value="ECO:0007669"/>
    <property type="project" value="TreeGrafter"/>
</dbReference>
<evidence type="ECO:0000313" key="6">
    <source>
        <dbReference type="EMBL" id="SFK58475.1"/>
    </source>
</evidence>
<keyword evidence="7" id="KW-1185">Reference proteome</keyword>
<dbReference type="InterPro" id="IPR030678">
    <property type="entry name" value="Peptide/Ni-bd"/>
</dbReference>
<proteinExistence type="inferred from homology"/>
<accession>A0A1I4APR9</accession>
<dbReference type="NCBIfam" id="TIGR01409">
    <property type="entry name" value="TAT_signal_seq"/>
    <property type="match status" value="1"/>
</dbReference>
<keyword evidence="3" id="KW-0732">Signal</keyword>
<dbReference type="PANTHER" id="PTHR30290">
    <property type="entry name" value="PERIPLASMIC BINDING COMPONENT OF ABC TRANSPORTER"/>
    <property type="match status" value="1"/>
</dbReference>
<dbReference type="InterPro" id="IPR006311">
    <property type="entry name" value="TAT_signal"/>
</dbReference>
<dbReference type="STRING" id="553466.SAMN04487950_0027"/>
<dbReference type="Pfam" id="PF10518">
    <property type="entry name" value="TAT_signal"/>
    <property type="match status" value="1"/>
</dbReference>
<dbReference type="CDD" id="cd08493">
    <property type="entry name" value="PBP2_DppA_like"/>
    <property type="match status" value="1"/>
</dbReference>
<dbReference type="Gene3D" id="3.90.76.10">
    <property type="entry name" value="Dipeptide-binding Protein, Domain 1"/>
    <property type="match status" value="1"/>
</dbReference>
<dbReference type="SUPFAM" id="SSF53850">
    <property type="entry name" value="Periplasmic binding protein-like II"/>
    <property type="match status" value="1"/>
</dbReference>
<dbReference type="EMBL" id="FOTC01000001">
    <property type="protein sequence ID" value="SFK58475.1"/>
    <property type="molecule type" value="Genomic_DNA"/>
</dbReference>